<evidence type="ECO:0000256" key="7">
    <source>
        <dbReference type="ARBA" id="ARBA00023242"/>
    </source>
</evidence>
<evidence type="ECO:0000256" key="1">
    <source>
        <dbReference type="ARBA" id="ARBA00004123"/>
    </source>
</evidence>
<dbReference type="SUPFAM" id="SSF46689">
    <property type="entry name" value="Homeodomain-like"/>
    <property type="match status" value="1"/>
</dbReference>
<dbReference type="Proteomes" id="UP001562425">
    <property type="component" value="Unassembled WGS sequence"/>
</dbReference>
<dbReference type="InterPro" id="IPR012934">
    <property type="entry name" value="Znf_AD"/>
</dbReference>
<dbReference type="SUPFAM" id="SSF57667">
    <property type="entry name" value="beta-beta-alpha zinc fingers"/>
    <property type="match status" value="3"/>
</dbReference>
<dbReference type="Pfam" id="PF03221">
    <property type="entry name" value="HTH_Tnp_Tc5"/>
    <property type="match status" value="1"/>
</dbReference>
<dbReference type="FunFam" id="3.30.160.60:FF:000870">
    <property type="entry name" value="zinc finger protein 197 isoform X1"/>
    <property type="match status" value="1"/>
</dbReference>
<dbReference type="GO" id="GO:0003677">
    <property type="term" value="F:DNA binding"/>
    <property type="evidence" value="ECO:0007669"/>
    <property type="project" value="UniProtKB-KW"/>
</dbReference>
<dbReference type="InterPro" id="IPR009057">
    <property type="entry name" value="Homeodomain-like_sf"/>
</dbReference>
<comment type="subcellular location">
    <subcellularLocation>
        <location evidence="1">Nucleus</location>
    </subcellularLocation>
</comment>
<dbReference type="PROSITE" id="PS50157">
    <property type="entry name" value="ZINC_FINGER_C2H2_2"/>
    <property type="match status" value="5"/>
</dbReference>
<dbReference type="Gene3D" id="1.10.10.60">
    <property type="entry name" value="Homeodomain-like"/>
    <property type="match status" value="1"/>
</dbReference>
<dbReference type="PANTHER" id="PTHR24379:SF122">
    <property type="entry name" value="SIMILAR TO ZINC FINGER PROTEIN 84 (HPF2)"/>
    <property type="match status" value="1"/>
</dbReference>
<name>A0ABD1DSQ9_CULPP</name>
<dbReference type="SMART" id="SM00355">
    <property type="entry name" value="ZnF_C2H2"/>
    <property type="match status" value="7"/>
</dbReference>
<dbReference type="Gene3D" id="3.30.160.60">
    <property type="entry name" value="Classic Zinc Finger"/>
    <property type="match status" value="5"/>
</dbReference>
<dbReference type="FunFam" id="3.30.160.60:FF:000446">
    <property type="entry name" value="Zinc finger protein"/>
    <property type="match status" value="1"/>
</dbReference>
<dbReference type="GO" id="GO:0008270">
    <property type="term" value="F:zinc ion binding"/>
    <property type="evidence" value="ECO:0007669"/>
    <property type="project" value="UniProtKB-KW"/>
</dbReference>
<gene>
    <name evidence="12" type="ORF">pipiens_006076</name>
</gene>
<evidence type="ECO:0000256" key="9">
    <source>
        <dbReference type="SAM" id="MobiDB-lite"/>
    </source>
</evidence>
<proteinExistence type="predicted"/>
<evidence type="ECO:0000259" key="11">
    <source>
        <dbReference type="PROSITE" id="PS51253"/>
    </source>
</evidence>
<feature type="domain" description="C2H2-type" evidence="10">
    <location>
        <begin position="364"/>
        <end position="392"/>
    </location>
</feature>
<reference evidence="12 13" key="1">
    <citation type="submission" date="2024-05" db="EMBL/GenBank/DDBJ databases">
        <title>Culex pipiens pipiens assembly and annotation.</title>
        <authorList>
            <person name="Alout H."/>
            <person name="Durand T."/>
        </authorList>
    </citation>
    <scope>NUCLEOTIDE SEQUENCE [LARGE SCALE GENOMIC DNA]</scope>
    <source>
        <strain evidence="12">HA-2024</strain>
        <tissue evidence="12">Whole body</tissue>
    </source>
</reference>
<comment type="caution">
    <text evidence="12">The sequence shown here is derived from an EMBL/GenBank/DDBJ whole genome shotgun (WGS) entry which is preliminary data.</text>
</comment>
<dbReference type="PROSITE" id="PS51253">
    <property type="entry name" value="HTH_CENPB"/>
    <property type="match status" value="1"/>
</dbReference>
<evidence type="ECO:0000256" key="3">
    <source>
        <dbReference type="ARBA" id="ARBA00022737"/>
    </source>
</evidence>
<dbReference type="SMART" id="SM00868">
    <property type="entry name" value="zf-AD"/>
    <property type="match status" value="1"/>
</dbReference>
<feature type="domain" description="C2H2-type" evidence="10">
    <location>
        <begin position="509"/>
        <end position="536"/>
    </location>
</feature>
<keyword evidence="5" id="KW-0862">Zinc</keyword>
<dbReference type="GO" id="GO:0005634">
    <property type="term" value="C:nucleus"/>
    <property type="evidence" value="ECO:0007669"/>
    <property type="project" value="UniProtKB-SubCell"/>
</dbReference>
<accession>A0ABD1DSQ9</accession>
<feature type="domain" description="HTH CENPB-type" evidence="11">
    <location>
        <begin position="57"/>
        <end position="132"/>
    </location>
</feature>
<keyword evidence="7" id="KW-0539">Nucleus</keyword>
<dbReference type="PROSITE" id="PS00028">
    <property type="entry name" value="ZINC_FINGER_C2H2_1"/>
    <property type="match status" value="4"/>
</dbReference>
<dbReference type="InterPro" id="IPR006600">
    <property type="entry name" value="HTH_CenpB_DNA-bd_dom"/>
</dbReference>
<evidence type="ECO:0000313" key="12">
    <source>
        <dbReference type="EMBL" id="KAL1402469.1"/>
    </source>
</evidence>
<keyword evidence="13" id="KW-1185">Reference proteome</keyword>
<dbReference type="InterPro" id="IPR036236">
    <property type="entry name" value="Znf_C2H2_sf"/>
</dbReference>
<dbReference type="AlphaFoldDB" id="A0ABD1DSQ9"/>
<evidence type="ECO:0000256" key="5">
    <source>
        <dbReference type="ARBA" id="ARBA00022833"/>
    </source>
</evidence>
<keyword evidence="3" id="KW-0677">Repeat</keyword>
<evidence type="ECO:0000256" key="6">
    <source>
        <dbReference type="ARBA" id="ARBA00023125"/>
    </source>
</evidence>
<sequence>MEGPGKKSRKKVDPKVLEACMSAVRSGEKSFYAASKSYGIPTSTIRYRMSDEWKNRAQKGSGTVLTPAEEKRIVGWVQDSEAKGLPVGKQTLLFKIRDLLVENPRPTPFKDNVPGRKWLTGFLKRHQGKVTLRTAEAVIAAGPSSSRDPTDETKEIKQERLEEVFAEPITIKKSEPPSTFCSLCLRQCLEEQIQEFSSYQSWNGASCEDRRGKLEQMLGGVQIDGDICRTCWRMVELAVDFRQSCLKMVELKESFPVGVARKDGDEEEWFAGGTLEGLGRTRKMVQDHVERVEFAEVSLRNEINMKVEKGSDDDMALLEEDTDFCEDHFEEDVGSNPDESTENVEEPSDEPDLTLAECIPIQLFTCTRCNRSFESKVSLHVHLNYCDSSKTEAIRTFSCTVCSADFMCRESLTGHLNKHKGIKPFQCSKPSCTKTFYSPMTLRVHERGCGSSPFVCALCGVTTKTLSSYRAHQETHNERTLACPDCDKKFSSRTYLKKHQKVHTNARNYPCTECGKTFKTNYAARVHMRIHTQEKPFSCAICGMGFAYKCLVKPHMEKNHEGAI</sequence>
<feature type="domain" description="C2H2-type" evidence="10">
    <location>
        <begin position="537"/>
        <end position="564"/>
    </location>
</feature>
<organism evidence="12 13">
    <name type="scientific">Culex pipiens pipiens</name>
    <name type="common">Northern house mosquito</name>
    <dbReference type="NCBI Taxonomy" id="38569"/>
    <lineage>
        <taxon>Eukaryota</taxon>
        <taxon>Metazoa</taxon>
        <taxon>Ecdysozoa</taxon>
        <taxon>Arthropoda</taxon>
        <taxon>Hexapoda</taxon>
        <taxon>Insecta</taxon>
        <taxon>Pterygota</taxon>
        <taxon>Neoptera</taxon>
        <taxon>Endopterygota</taxon>
        <taxon>Diptera</taxon>
        <taxon>Nematocera</taxon>
        <taxon>Culicoidea</taxon>
        <taxon>Culicidae</taxon>
        <taxon>Culicinae</taxon>
        <taxon>Culicini</taxon>
        <taxon>Culex</taxon>
        <taxon>Culex</taxon>
    </lineage>
</organism>
<protein>
    <submittedName>
        <fullName evidence="12">Uncharacterized protein</fullName>
    </submittedName>
</protein>
<evidence type="ECO:0000313" key="13">
    <source>
        <dbReference type="Proteomes" id="UP001562425"/>
    </source>
</evidence>
<dbReference type="InterPro" id="IPR013087">
    <property type="entry name" value="Znf_C2H2_type"/>
</dbReference>
<evidence type="ECO:0000256" key="2">
    <source>
        <dbReference type="ARBA" id="ARBA00022723"/>
    </source>
</evidence>
<evidence type="ECO:0000256" key="8">
    <source>
        <dbReference type="PROSITE-ProRule" id="PRU00042"/>
    </source>
</evidence>
<dbReference type="EMBL" id="JBEHCU010002940">
    <property type="protein sequence ID" value="KAL1402469.1"/>
    <property type="molecule type" value="Genomic_DNA"/>
</dbReference>
<feature type="domain" description="C2H2-type" evidence="10">
    <location>
        <begin position="397"/>
        <end position="424"/>
    </location>
</feature>
<feature type="domain" description="C2H2-type" evidence="10">
    <location>
        <begin position="481"/>
        <end position="508"/>
    </location>
</feature>
<keyword evidence="4 8" id="KW-0863">Zinc-finger</keyword>
<dbReference type="PANTHER" id="PTHR24379">
    <property type="entry name" value="KRAB AND ZINC FINGER DOMAIN-CONTAINING"/>
    <property type="match status" value="1"/>
</dbReference>
<feature type="region of interest" description="Disordered" evidence="9">
    <location>
        <begin position="329"/>
        <end position="351"/>
    </location>
</feature>
<evidence type="ECO:0000256" key="4">
    <source>
        <dbReference type="ARBA" id="ARBA00022771"/>
    </source>
</evidence>
<keyword evidence="2" id="KW-0479">Metal-binding</keyword>
<dbReference type="Pfam" id="PF00096">
    <property type="entry name" value="zf-C2H2"/>
    <property type="match status" value="3"/>
</dbReference>
<keyword evidence="6" id="KW-0238">DNA-binding</keyword>
<evidence type="ECO:0000259" key="10">
    <source>
        <dbReference type="PROSITE" id="PS50157"/>
    </source>
</evidence>